<organism evidence="1 2">
    <name type="scientific">Amycolatopsis sulphurea</name>
    <dbReference type="NCBI Taxonomy" id="76022"/>
    <lineage>
        <taxon>Bacteria</taxon>
        <taxon>Bacillati</taxon>
        <taxon>Actinomycetota</taxon>
        <taxon>Actinomycetes</taxon>
        <taxon>Pseudonocardiales</taxon>
        <taxon>Pseudonocardiaceae</taxon>
        <taxon>Amycolatopsis</taxon>
    </lineage>
</organism>
<name>A0A2A9F930_9PSEU</name>
<protein>
    <submittedName>
        <fullName evidence="1">Uncharacterized protein</fullName>
    </submittedName>
</protein>
<gene>
    <name evidence="1" type="ORF">ATK36_2069</name>
</gene>
<keyword evidence="2" id="KW-1185">Reference proteome</keyword>
<dbReference type="AlphaFoldDB" id="A0A2A9F930"/>
<comment type="caution">
    <text evidence="1">The sequence shown here is derived from an EMBL/GenBank/DDBJ whole genome shotgun (WGS) entry which is preliminary data.</text>
</comment>
<evidence type="ECO:0000313" key="2">
    <source>
        <dbReference type="Proteomes" id="UP000243542"/>
    </source>
</evidence>
<sequence length="100" mass="11281">MTQISQAEPTEVLSRSVITRMPVRQHSLCTQPSRMSPSSVSPMQTYVLRVWVPRSFSDEQGRLCGIAEHIPSGRTVVFRNDAEILSFIREHASVVNPSER</sequence>
<reference evidence="1 2" key="1">
    <citation type="submission" date="2017-10" db="EMBL/GenBank/DDBJ databases">
        <title>Sequencing the genomes of 1000 actinobacteria strains.</title>
        <authorList>
            <person name="Klenk H.-P."/>
        </authorList>
    </citation>
    <scope>NUCLEOTIDE SEQUENCE [LARGE SCALE GENOMIC DNA]</scope>
    <source>
        <strain evidence="1 2">DSM 46092</strain>
    </source>
</reference>
<dbReference type="Proteomes" id="UP000243542">
    <property type="component" value="Unassembled WGS sequence"/>
</dbReference>
<dbReference type="EMBL" id="PDJK01000002">
    <property type="protein sequence ID" value="PFG47052.1"/>
    <property type="molecule type" value="Genomic_DNA"/>
</dbReference>
<proteinExistence type="predicted"/>
<evidence type="ECO:0000313" key="1">
    <source>
        <dbReference type="EMBL" id="PFG47052.1"/>
    </source>
</evidence>
<accession>A0A2A9F930</accession>